<evidence type="ECO:0000313" key="1">
    <source>
        <dbReference type="EMBL" id="CAD8819893.1"/>
    </source>
</evidence>
<proteinExistence type="predicted"/>
<accession>A0A7S1ERN5</accession>
<dbReference type="EMBL" id="HBFP01006019">
    <property type="protein sequence ID" value="CAD8819893.1"/>
    <property type="molecule type" value="Transcribed_RNA"/>
</dbReference>
<reference evidence="1" key="1">
    <citation type="submission" date="2021-01" db="EMBL/GenBank/DDBJ databases">
        <authorList>
            <person name="Corre E."/>
            <person name="Pelletier E."/>
            <person name="Niang G."/>
            <person name="Scheremetjew M."/>
            <person name="Finn R."/>
            <person name="Kale V."/>
            <person name="Holt S."/>
            <person name="Cochrane G."/>
            <person name="Meng A."/>
            <person name="Brown T."/>
            <person name="Cohen L."/>
        </authorList>
    </citation>
    <scope>NUCLEOTIDE SEQUENCE</scope>
    <source>
        <strain evidence="1">CCMP3278</strain>
    </source>
</reference>
<sequence length="239" mass="27862">MGMTRGSEWVSETEWKYCTVRMSSFIGVSALNCTFHFTIRSRDFCANNVALQSNSTRNSSKIHSRSTLKLLCAHGNDLLLGTHDEHSLHQLRKYLRTRQFRSRVAQTYQVSEVRFDRLEYVSDIEVRDSKHTFYLNGSSISFVVPPGVIHLAAPEILLVNRNEEIKGGHWMEGKFIAYYKNVVPQMISPRYGIDSNVRKKNEERQETAYLDRKLAFREESDFMSPDFRELYQESVIFDQ</sequence>
<organism evidence="1">
    <name type="scientific">Timspurckia oligopyrenoides</name>
    <dbReference type="NCBI Taxonomy" id="708627"/>
    <lineage>
        <taxon>Eukaryota</taxon>
        <taxon>Rhodophyta</taxon>
        <taxon>Bangiophyceae</taxon>
        <taxon>Porphyridiales</taxon>
        <taxon>Porphyridiaceae</taxon>
        <taxon>Timspurckia</taxon>
    </lineage>
</organism>
<gene>
    <name evidence="1" type="ORF">TOLI1172_LOCUS4282</name>
</gene>
<protein>
    <submittedName>
        <fullName evidence="1">Uncharacterized protein</fullName>
    </submittedName>
</protein>
<dbReference type="AlphaFoldDB" id="A0A7S1ERN5"/>
<name>A0A7S1ERN5_9RHOD</name>